<feature type="region of interest" description="Disordered" evidence="1">
    <location>
        <begin position="1"/>
        <end position="97"/>
    </location>
</feature>
<comment type="caution">
    <text evidence="2">The sequence shown here is derived from an EMBL/GenBank/DDBJ whole genome shotgun (WGS) entry which is preliminary data.</text>
</comment>
<sequence length="97" mass="9946">MRTFAPTYEPSSARPSARRDVTCDYRSQAASSAAERGIANDIGGSEAMVSGPKADDSSDDNGPKHRAPATASGHPLLLKGKVGGLTPSLSTFTPLAS</sequence>
<evidence type="ECO:0000256" key="1">
    <source>
        <dbReference type="SAM" id="MobiDB-lite"/>
    </source>
</evidence>
<accession>A0ABP8C7K2</accession>
<organism evidence="2 3">
    <name type="scientific">Actinomadura meridiana</name>
    <dbReference type="NCBI Taxonomy" id="559626"/>
    <lineage>
        <taxon>Bacteria</taxon>
        <taxon>Bacillati</taxon>
        <taxon>Actinomycetota</taxon>
        <taxon>Actinomycetes</taxon>
        <taxon>Streptosporangiales</taxon>
        <taxon>Thermomonosporaceae</taxon>
        <taxon>Actinomadura</taxon>
    </lineage>
</organism>
<feature type="compositionally biased region" description="Polar residues" evidence="1">
    <location>
        <begin position="87"/>
        <end position="97"/>
    </location>
</feature>
<dbReference type="Proteomes" id="UP001501710">
    <property type="component" value="Unassembled WGS sequence"/>
</dbReference>
<name>A0ABP8C7K2_9ACTN</name>
<proteinExistence type="predicted"/>
<dbReference type="EMBL" id="BAABAS010000012">
    <property type="protein sequence ID" value="GAA4235020.1"/>
    <property type="molecule type" value="Genomic_DNA"/>
</dbReference>
<protein>
    <submittedName>
        <fullName evidence="2">Uncharacterized protein</fullName>
    </submittedName>
</protein>
<evidence type="ECO:0000313" key="2">
    <source>
        <dbReference type="EMBL" id="GAA4235020.1"/>
    </source>
</evidence>
<evidence type="ECO:0000313" key="3">
    <source>
        <dbReference type="Proteomes" id="UP001501710"/>
    </source>
</evidence>
<keyword evidence="3" id="KW-1185">Reference proteome</keyword>
<gene>
    <name evidence="2" type="ORF">GCM10022254_41290</name>
</gene>
<reference evidence="3" key="1">
    <citation type="journal article" date="2019" name="Int. J. Syst. Evol. Microbiol.">
        <title>The Global Catalogue of Microorganisms (GCM) 10K type strain sequencing project: providing services to taxonomists for standard genome sequencing and annotation.</title>
        <authorList>
            <consortium name="The Broad Institute Genomics Platform"/>
            <consortium name="The Broad Institute Genome Sequencing Center for Infectious Disease"/>
            <person name="Wu L."/>
            <person name="Ma J."/>
        </authorList>
    </citation>
    <scope>NUCLEOTIDE SEQUENCE [LARGE SCALE GENOMIC DNA]</scope>
    <source>
        <strain evidence="3">JCM 17440</strain>
    </source>
</reference>